<feature type="transmembrane region" description="Helical" evidence="9">
    <location>
        <begin position="12"/>
        <end position="31"/>
    </location>
</feature>
<organism evidence="10 11">
    <name type="scientific">Berryella intestinalis</name>
    <dbReference type="NCBI Taxonomy" id="1531429"/>
    <lineage>
        <taxon>Bacteria</taxon>
        <taxon>Bacillati</taxon>
        <taxon>Actinomycetota</taxon>
        <taxon>Coriobacteriia</taxon>
        <taxon>Eggerthellales</taxon>
        <taxon>Eggerthellaceae</taxon>
        <taxon>Berryella</taxon>
    </lineage>
</organism>
<feature type="transmembrane region" description="Helical" evidence="9">
    <location>
        <begin position="322"/>
        <end position="345"/>
    </location>
</feature>
<evidence type="ECO:0000313" key="10">
    <source>
        <dbReference type="EMBL" id="AJC11758.1"/>
    </source>
</evidence>
<proteinExistence type="inferred from homology"/>
<dbReference type="GO" id="GO:0005295">
    <property type="term" value="F:neutral L-amino acid:sodium symporter activity"/>
    <property type="evidence" value="ECO:0007669"/>
    <property type="project" value="TreeGrafter"/>
</dbReference>
<reference evidence="10 11" key="2">
    <citation type="journal article" date="2015" name="Genome Announc.">
        <title>Complete Genome Sequence of Coriobacteriaceae Strain 68-1-3, a Novel Mucus-Degrading Isolate from the Swine Intestinal Tract.</title>
        <authorList>
            <person name="Looft T."/>
            <person name="Bayles D.O."/>
            <person name="Alt D.P."/>
            <person name="Stanton T.B."/>
        </authorList>
    </citation>
    <scope>NUCLEOTIDE SEQUENCE [LARGE SCALE GENOMIC DNA]</scope>
    <source>
        <strain evidence="10 11">68-1-3</strain>
    </source>
</reference>
<dbReference type="FunFam" id="1.10.3860.10:FF:000003">
    <property type="entry name" value="Serine/threonine transporter sstT"/>
    <property type="match status" value="1"/>
</dbReference>
<keyword evidence="2" id="KW-0813">Transport</keyword>
<dbReference type="AlphaFoldDB" id="A0A0A8B4L6"/>
<dbReference type="OrthoDB" id="9766690at2"/>
<keyword evidence="10" id="KW-0723">Serine/threonine-protein kinase</keyword>
<sequence>MKSLLQKWSGIDLIVRILIGLVIGALLGVFAPADLSIVTLLGSLFVNALKSVAPILVFFLVISALANAKGVGTMKTIVLLYVISTFAAGLIAVLASFAFPIELTLANADAVTQSSPEGIGEVLNTLILNITVNPVAALTNANYIGILAWAVGLGVALRVASENTKSVFASIADAVGKIVYWVIQLAPFGILGLVYTSVSTNGLDIFTEYGALIVLLVSCMFFIALVVNPLIVFVFTRKNPYPLVLRTLKDSGLTAFFTRSSAANIPVNMQLCRRLGLDKDNYSVSIPLGATINMAGAAVTISVMAMCAAHTMGIAIDIPTAVILSVLSAVSAAGASGVAGGSLLLIPLACSLFGISNDIAMQVVAIGLIIGVIQDSCETALNSSSDVLFTATSEYREWTREGRTFTMGAYVEDAELD</sequence>
<keyword evidence="4 9" id="KW-0812">Transmembrane</keyword>
<gene>
    <name evidence="10" type="ORF">JI75_02840</name>
</gene>
<evidence type="ECO:0000256" key="9">
    <source>
        <dbReference type="SAM" id="Phobius"/>
    </source>
</evidence>
<dbReference type="NCBIfam" id="NF010151">
    <property type="entry name" value="PRK13628.1"/>
    <property type="match status" value="1"/>
</dbReference>
<accession>A0A0A8B4L6</accession>
<dbReference type="Proteomes" id="UP000031121">
    <property type="component" value="Chromosome"/>
</dbReference>
<protein>
    <submittedName>
        <fullName evidence="10">Serine/threonine protein kinase</fullName>
    </submittedName>
</protein>
<dbReference type="GO" id="GO:0005886">
    <property type="term" value="C:plasma membrane"/>
    <property type="evidence" value="ECO:0007669"/>
    <property type="project" value="TreeGrafter"/>
</dbReference>
<dbReference type="KEGG" id="cbac:JI75_02840"/>
<feature type="transmembrane region" description="Helical" evidence="9">
    <location>
        <begin position="295"/>
        <end position="316"/>
    </location>
</feature>
<dbReference type="GO" id="GO:0015826">
    <property type="term" value="P:threonine transport"/>
    <property type="evidence" value="ECO:0007669"/>
    <property type="project" value="InterPro"/>
</dbReference>
<evidence type="ECO:0000256" key="5">
    <source>
        <dbReference type="ARBA" id="ARBA00022847"/>
    </source>
</evidence>
<keyword evidence="5" id="KW-0769">Symport</keyword>
<keyword evidence="10" id="KW-0808">Transferase</keyword>
<evidence type="ECO:0000256" key="6">
    <source>
        <dbReference type="ARBA" id="ARBA00022970"/>
    </source>
</evidence>
<evidence type="ECO:0000256" key="1">
    <source>
        <dbReference type="ARBA" id="ARBA00004141"/>
    </source>
</evidence>
<dbReference type="GO" id="GO:0004674">
    <property type="term" value="F:protein serine/threonine kinase activity"/>
    <property type="evidence" value="ECO:0007669"/>
    <property type="project" value="UniProtKB-KW"/>
</dbReference>
<evidence type="ECO:0000313" key="11">
    <source>
        <dbReference type="Proteomes" id="UP000031121"/>
    </source>
</evidence>
<dbReference type="RefSeq" id="WP_039688569.1">
    <property type="nucleotide sequence ID" value="NZ_CP009302.1"/>
</dbReference>
<dbReference type="PANTHER" id="PTHR42865">
    <property type="entry name" value="PROTON/GLUTAMATE-ASPARTATE SYMPORTER"/>
    <property type="match status" value="1"/>
</dbReference>
<keyword evidence="3" id="KW-1003">Cell membrane</keyword>
<dbReference type="InterPro" id="IPR036458">
    <property type="entry name" value="Na:dicarbo_symporter_sf"/>
</dbReference>
<feature type="transmembrane region" description="Helical" evidence="9">
    <location>
        <begin position="210"/>
        <end position="236"/>
    </location>
</feature>
<keyword evidence="11" id="KW-1185">Reference proteome</keyword>
<dbReference type="SUPFAM" id="SSF118215">
    <property type="entry name" value="Proton glutamate symport protein"/>
    <property type="match status" value="1"/>
</dbReference>
<dbReference type="InterPro" id="IPR001991">
    <property type="entry name" value="Na-dicarboxylate_symporter"/>
</dbReference>
<evidence type="ECO:0000256" key="7">
    <source>
        <dbReference type="ARBA" id="ARBA00022989"/>
    </source>
</evidence>
<name>A0A0A8B4L6_9ACTN</name>
<keyword evidence="10" id="KW-0418">Kinase</keyword>
<reference evidence="11" key="1">
    <citation type="submission" date="2014-08" db="EMBL/GenBank/DDBJ databases">
        <title>Coriobacteriaceae sp. complete genome.</title>
        <authorList>
            <person name="Looft T."/>
            <person name="Bayles D.O."/>
            <person name="Stanton T.B."/>
        </authorList>
    </citation>
    <scope>NUCLEOTIDE SEQUENCE [LARGE SCALE GENOMIC DNA]</scope>
    <source>
        <strain evidence="11">68-1-3</strain>
    </source>
</reference>
<keyword evidence="7 9" id="KW-1133">Transmembrane helix</keyword>
<feature type="transmembrane region" description="Helical" evidence="9">
    <location>
        <begin position="78"/>
        <end position="99"/>
    </location>
</feature>
<evidence type="ECO:0000256" key="3">
    <source>
        <dbReference type="ARBA" id="ARBA00022475"/>
    </source>
</evidence>
<feature type="transmembrane region" description="Helical" evidence="9">
    <location>
        <begin position="37"/>
        <end position="66"/>
    </location>
</feature>
<dbReference type="InterPro" id="IPR023025">
    <property type="entry name" value="Ser_Thr_transp_SstT"/>
</dbReference>
<keyword evidence="8 9" id="KW-0472">Membrane</keyword>
<evidence type="ECO:0000256" key="2">
    <source>
        <dbReference type="ARBA" id="ARBA00022448"/>
    </source>
</evidence>
<keyword evidence="6" id="KW-0029">Amino-acid transport</keyword>
<evidence type="ECO:0000256" key="4">
    <source>
        <dbReference type="ARBA" id="ARBA00022692"/>
    </source>
</evidence>
<comment type="subcellular location">
    <subcellularLocation>
        <location evidence="1">Membrane</location>
        <topology evidence="1">Multi-pass membrane protein</topology>
    </subcellularLocation>
</comment>
<evidence type="ECO:0000256" key="8">
    <source>
        <dbReference type="ARBA" id="ARBA00023136"/>
    </source>
</evidence>
<dbReference type="PRINTS" id="PR00173">
    <property type="entry name" value="EDTRNSPORT"/>
</dbReference>
<dbReference type="GO" id="GO:0032329">
    <property type="term" value="P:serine transport"/>
    <property type="evidence" value="ECO:0007669"/>
    <property type="project" value="InterPro"/>
</dbReference>
<dbReference type="HOGENOM" id="CLU_044581_0_0_11"/>
<feature type="transmembrane region" description="Helical" evidence="9">
    <location>
        <begin position="178"/>
        <end position="198"/>
    </location>
</feature>
<dbReference type="PANTHER" id="PTHR42865:SF8">
    <property type="entry name" value="SERINE_THREONINE TRANSPORTER SSTT"/>
    <property type="match status" value="1"/>
</dbReference>
<dbReference type="Pfam" id="PF00375">
    <property type="entry name" value="SDF"/>
    <property type="match status" value="1"/>
</dbReference>
<dbReference type="EMBL" id="CP009302">
    <property type="protein sequence ID" value="AJC11758.1"/>
    <property type="molecule type" value="Genomic_DNA"/>
</dbReference>
<dbReference type="HAMAP" id="MF_01582">
    <property type="entry name" value="Ser_Thr_transp_SstT"/>
    <property type="match status" value="1"/>
</dbReference>
<feature type="transmembrane region" description="Helical" evidence="9">
    <location>
        <begin position="135"/>
        <end position="157"/>
    </location>
</feature>
<dbReference type="Gene3D" id="1.10.3860.10">
    <property type="entry name" value="Sodium:dicarboxylate symporter"/>
    <property type="match status" value="1"/>
</dbReference>